<organism evidence="2 3">
    <name type="scientific">Ohtaekwangia koreensis</name>
    <dbReference type="NCBI Taxonomy" id="688867"/>
    <lineage>
        <taxon>Bacteria</taxon>
        <taxon>Pseudomonadati</taxon>
        <taxon>Bacteroidota</taxon>
        <taxon>Cytophagia</taxon>
        <taxon>Cytophagales</taxon>
        <taxon>Fulvivirgaceae</taxon>
        <taxon>Ohtaekwangia</taxon>
    </lineage>
</organism>
<dbReference type="RefSeq" id="WP_079687228.1">
    <property type="nucleotide sequence ID" value="NZ_FUZU01000002.1"/>
</dbReference>
<evidence type="ECO:0000313" key="2">
    <source>
        <dbReference type="EMBL" id="SKC71644.1"/>
    </source>
</evidence>
<accession>A0A1T5L6S9</accession>
<reference evidence="2 3" key="1">
    <citation type="submission" date="2017-02" db="EMBL/GenBank/DDBJ databases">
        <authorList>
            <person name="Peterson S.W."/>
        </authorList>
    </citation>
    <scope>NUCLEOTIDE SEQUENCE [LARGE SCALE GENOMIC DNA]</scope>
    <source>
        <strain evidence="2 3">DSM 25262</strain>
    </source>
</reference>
<dbReference type="OrthoDB" id="1488584at2"/>
<keyword evidence="3" id="KW-1185">Reference proteome</keyword>
<sequence length="631" mass="69350">MKRNILFGAVFFLFVLPNTLRAQVAYQDALQLAALNPVIDSGRVLFPIVNQSNLKAAEILKKYVDKTTYGEIQQAFSKNPYLRLPAVNALSSSPIAGASKMLSSVGGLDVTTIADGIAKFLVERTKAELDVYFFEQFNDFLNNKDYGKDVQVLFPNTHSVMLVAGHEIYNYQQYLQAFREAFANDLSNILLNANTWINLDPATRTKLVTRIQGLPSYPYIQLIFEIAVEIQQGKHPGDILNELATRVYIRDTWGDFGPVLKVANIFSQSLRSATGERYWISEEEFNKFSDPVFLRIYLGLIYQKSLSIDVDTFTAFLATLSKTINNAESIIIKFKPILTHADQTLLQLKASDDPGTTGGYVALLNDLPKILALANKIVMNSDKTPLFKTSDIEFLFTHVSNLVADVRAKAYSAAVIEFSLIIQKIDTTDSNFLKGVIKYGSFMANVATAKTSEEVKQAIEVVALPPGSYRVKRESYGNVSLNGYVGLYGGVEHMPASKTPDRGSAGVFAPVGFSFSRGGLKASDKKGGKSVSLFVSVIDLGALASFRFNDDNTAVASNVKLKDIVAPGLYFIYGLGKSPISLGLGAQMGPALRDVDSGGTASISENYYVRYGAFVAVDIPFFNLYNRKDKK</sequence>
<feature type="chain" id="PRO_5012301444" evidence="1">
    <location>
        <begin position="23"/>
        <end position="631"/>
    </location>
</feature>
<gene>
    <name evidence="2" type="ORF">SAMN05660236_2638</name>
</gene>
<dbReference type="Proteomes" id="UP000190961">
    <property type="component" value="Unassembled WGS sequence"/>
</dbReference>
<evidence type="ECO:0000256" key="1">
    <source>
        <dbReference type="SAM" id="SignalP"/>
    </source>
</evidence>
<protein>
    <submittedName>
        <fullName evidence="2">Uncharacterized protein</fullName>
    </submittedName>
</protein>
<feature type="signal peptide" evidence="1">
    <location>
        <begin position="1"/>
        <end position="22"/>
    </location>
</feature>
<keyword evidence="1" id="KW-0732">Signal</keyword>
<proteinExistence type="predicted"/>
<dbReference type="AlphaFoldDB" id="A0A1T5L6S9"/>
<dbReference type="EMBL" id="FUZU01000002">
    <property type="protein sequence ID" value="SKC71644.1"/>
    <property type="molecule type" value="Genomic_DNA"/>
</dbReference>
<name>A0A1T5L6S9_9BACT</name>
<evidence type="ECO:0000313" key="3">
    <source>
        <dbReference type="Proteomes" id="UP000190961"/>
    </source>
</evidence>